<evidence type="ECO:0000313" key="2">
    <source>
        <dbReference type="EMBL" id="KNC49315.1"/>
    </source>
</evidence>
<proteinExistence type="predicted"/>
<evidence type="ECO:0000259" key="1">
    <source>
        <dbReference type="PROSITE" id="PS50053"/>
    </source>
</evidence>
<dbReference type="InterPro" id="IPR000626">
    <property type="entry name" value="Ubiquitin-like_dom"/>
</dbReference>
<dbReference type="Proteomes" id="UP000054408">
    <property type="component" value="Unassembled WGS sequence"/>
</dbReference>
<gene>
    <name evidence="2" type="ORF">AMSG_11874</name>
</gene>
<protein>
    <recommendedName>
        <fullName evidence="1">Ubiquitin-like domain-containing protein</fullName>
    </recommendedName>
</protein>
<dbReference type="CDD" id="cd17039">
    <property type="entry name" value="Ubl_ubiquitin_like"/>
    <property type="match status" value="1"/>
</dbReference>
<dbReference type="SMART" id="SM00213">
    <property type="entry name" value="UBQ"/>
    <property type="match status" value="1"/>
</dbReference>
<dbReference type="GeneID" id="25569789"/>
<dbReference type="Gene3D" id="3.10.20.90">
    <property type="entry name" value="Phosphatidylinositol 3-kinase Catalytic Subunit, Chain A, domain 1"/>
    <property type="match status" value="1"/>
</dbReference>
<dbReference type="PROSITE" id="PS50053">
    <property type="entry name" value="UBIQUITIN_2"/>
    <property type="match status" value="1"/>
</dbReference>
<dbReference type="SUPFAM" id="SSF54236">
    <property type="entry name" value="Ubiquitin-like"/>
    <property type="match status" value="1"/>
</dbReference>
<dbReference type="EMBL" id="GL349454">
    <property type="protein sequence ID" value="KNC49315.1"/>
    <property type="molecule type" value="Genomic_DNA"/>
</dbReference>
<organism evidence="2 3">
    <name type="scientific">Thecamonas trahens ATCC 50062</name>
    <dbReference type="NCBI Taxonomy" id="461836"/>
    <lineage>
        <taxon>Eukaryota</taxon>
        <taxon>Apusozoa</taxon>
        <taxon>Apusomonadida</taxon>
        <taxon>Apusomonadidae</taxon>
        <taxon>Thecamonas</taxon>
    </lineage>
</organism>
<name>A0A0L0DAQ5_THETB</name>
<sequence>MPTGHCTPHNTAMSAPPPSKAEFAAEKAQLMMQVWVKKLTGAEVAVQVAKIATVAELRQAVADAGGPVADVQRIIYEGQQLGNDQSLANAGVGNEATVHVVQMLR</sequence>
<reference evidence="2 3" key="1">
    <citation type="submission" date="2010-05" db="EMBL/GenBank/DDBJ databases">
        <title>The Genome Sequence of Thecamonas trahens ATCC 50062.</title>
        <authorList>
            <consortium name="The Broad Institute Genome Sequencing Platform"/>
            <person name="Russ C."/>
            <person name="Cuomo C."/>
            <person name="Shea T."/>
            <person name="Young S.K."/>
            <person name="Zeng Q."/>
            <person name="Koehrsen M."/>
            <person name="Haas B."/>
            <person name="Borodovsky M."/>
            <person name="Guigo R."/>
            <person name="Alvarado L."/>
            <person name="Berlin A."/>
            <person name="Bochicchio J."/>
            <person name="Borenstein D."/>
            <person name="Chapman S."/>
            <person name="Chen Z."/>
            <person name="Freedman E."/>
            <person name="Gellesch M."/>
            <person name="Goldberg J."/>
            <person name="Griggs A."/>
            <person name="Gujja S."/>
            <person name="Heilman E."/>
            <person name="Heiman D."/>
            <person name="Hepburn T."/>
            <person name="Howarth C."/>
            <person name="Jen D."/>
            <person name="Larson L."/>
            <person name="Mehta T."/>
            <person name="Park D."/>
            <person name="Pearson M."/>
            <person name="Roberts A."/>
            <person name="Saif S."/>
            <person name="Shenoy N."/>
            <person name="Sisk P."/>
            <person name="Stolte C."/>
            <person name="Sykes S."/>
            <person name="Thomson T."/>
            <person name="Walk T."/>
            <person name="White J."/>
            <person name="Yandava C."/>
            <person name="Burger G."/>
            <person name="Gray M.W."/>
            <person name="Holland P.W.H."/>
            <person name="King N."/>
            <person name="Lang F.B.F."/>
            <person name="Roger A.J."/>
            <person name="Ruiz-Trillo I."/>
            <person name="Lander E."/>
            <person name="Nusbaum C."/>
        </authorList>
    </citation>
    <scope>NUCLEOTIDE SEQUENCE [LARGE SCALE GENOMIC DNA]</scope>
    <source>
        <strain evidence="2 3">ATCC 50062</strain>
    </source>
</reference>
<dbReference type="OrthoDB" id="428577at2759"/>
<accession>A0A0L0DAQ5</accession>
<dbReference type="RefSeq" id="XP_013758072.1">
    <property type="nucleotide sequence ID" value="XM_013902618.1"/>
</dbReference>
<dbReference type="STRING" id="461836.A0A0L0DAQ5"/>
<feature type="domain" description="Ubiquitin-like" evidence="1">
    <location>
        <begin position="32"/>
        <end position="105"/>
    </location>
</feature>
<keyword evidence="3" id="KW-1185">Reference proteome</keyword>
<dbReference type="AlphaFoldDB" id="A0A0L0DAQ5"/>
<dbReference type="Pfam" id="PF00240">
    <property type="entry name" value="ubiquitin"/>
    <property type="match status" value="1"/>
</dbReference>
<evidence type="ECO:0000313" key="3">
    <source>
        <dbReference type="Proteomes" id="UP000054408"/>
    </source>
</evidence>
<dbReference type="InterPro" id="IPR029071">
    <property type="entry name" value="Ubiquitin-like_domsf"/>
</dbReference>